<dbReference type="STRING" id="1185876.BN8_02407"/>
<feature type="chain" id="PRO_5003658432" evidence="1">
    <location>
        <begin position="23"/>
        <end position="463"/>
    </location>
</feature>
<evidence type="ECO:0000256" key="1">
    <source>
        <dbReference type="SAM" id="SignalP"/>
    </source>
</evidence>
<dbReference type="PANTHER" id="PTHR43265">
    <property type="entry name" value="ESTERASE ESTD"/>
    <property type="match status" value="1"/>
</dbReference>
<dbReference type="GO" id="GO:0052689">
    <property type="term" value="F:carboxylic ester hydrolase activity"/>
    <property type="evidence" value="ECO:0007669"/>
    <property type="project" value="TreeGrafter"/>
</dbReference>
<proteinExistence type="predicted"/>
<dbReference type="CDD" id="cd06779">
    <property type="entry name" value="cpPDZ_Deg_HtrA-like"/>
    <property type="match status" value="1"/>
</dbReference>
<dbReference type="eggNOG" id="COG1073">
    <property type="taxonomic scope" value="Bacteria"/>
</dbReference>
<dbReference type="InterPro" id="IPR036034">
    <property type="entry name" value="PDZ_sf"/>
</dbReference>
<dbReference type="SUPFAM" id="SSF50156">
    <property type="entry name" value="PDZ domain-like"/>
    <property type="match status" value="1"/>
</dbReference>
<keyword evidence="3" id="KW-0378">Hydrolase</keyword>
<dbReference type="Proteomes" id="UP000009309">
    <property type="component" value="Unassembled WGS sequence"/>
</dbReference>
<dbReference type="EMBL" id="CAIT01000006">
    <property type="protein sequence ID" value="CCH53319.1"/>
    <property type="molecule type" value="Genomic_DNA"/>
</dbReference>
<gene>
    <name evidence="3" type="ORF">BN8_02407</name>
</gene>
<dbReference type="AlphaFoldDB" id="I2GHE4"/>
<evidence type="ECO:0000259" key="2">
    <source>
        <dbReference type="PROSITE" id="PS50106"/>
    </source>
</evidence>
<dbReference type="Pfam" id="PF12697">
    <property type="entry name" value="Abhydrolase_6"/>
    <property type="match status" value="1"/>
</dbReference>
<dbReference type="OrthoDB" id="9809549at2"/>
<evidence type="ECO:0000313" key="3">
    <source>
        <dbReference type="EMBL" id="CCH53319.1"/>
    </source>
</evidence>
<dbReference type="InterPro" id="IPR053145">
    <property type="entry name" value="AB_hydrolase_Est10"/>
</dbReference>
<reference evidence="3 4" key="1">
    <citation type="journal article" date="2012" name="J. Bacteriol.">
        <title>Genome Sequence of the Filamentous Bacterium Fibrisoma limi BUZ 3T.</title>
        <authorList>
            <person name="Filippini M."/>
            <person name="Qi W."/>
            <person name="Jaenicke S."/>
            <person name="Goesmann A."/>
            <person name="Smits T.H."/>
            <person name="Bagheri H.C."/>
        </authorList>
    </citation>
    <scope>NUCLEOTIDE SEQUENCE [LARGE SCALE GENOMIC DNA]</scope>
    <source>
        <strain evidence="4">BUZ 3T</strain>
    </source>
</reference>
<dbReference type="Pfam" id="PF13180">
    <property type="entry name" value="PDZ_2"/>
    <property type="match status" value="1"/>
</dbReference>
<dbReference type="EC" id="3.4.21.108" evidence="3"/>
<dbReference type="Gene3D" id="3.40.50.1820">
    <property type="entry name" value="alpha/beta hydrolase"/>
    <property type="match status" value="1"/>
</dbReference>
<evidence type="ECO:0000313" key="4">
    <source>
        <dbReference type="Proteomes" id="UP000009309"/>
    </source>
</evidence>
<dbReference type="RefSeq" id="WP_009281903.1">
    <property type="nucleotide sequence ID" value="NZ_CAIT01000006.1"/>
</dbReference>
<sequence length="463" mass="52168">MKRVRVVLPLLFVLSAAQLTSAQQLKKRGVIGVVPAPVSEAIARYVGLPKAEGVLIQQVVPNTTAERIGIQEKDVLTKVNGQPIKGPQELIAFSQKLTEGDAVSVTLIRDKKEQVLSGKAVARANEVAPDLELVYDEFPFQNGYIRALVKRQKGTAGKKQPVVYFIQGASCMTMGYLPPVDPYRMATDQLARKGYAVYMVEKPGMGDCDGTQPCAEIGFNTELAAFQKGYEKLLTLDWVDKDNVFIFGHSLGGIVAPLLAEQFKPRGVVVYGTVLRSWHDYMIDILRDQRTLEGIDYAEAEVDLQRVREPLFRYFYQKKSPDDLVKENPALGRAFAERMAYDGKGHLFGRHYSFWQELNEKNLYDAWKKTDAHVLAIYGEADIAALKPDDHVQIANVVNRYHPGKGEYFLLPKTDHGLVEVGSLQEFLAIKDSPEYEQLLRNKFNTRLIDKLDLWMKEKSRRS</sequence>
<keyword evidence="1" id="KW-0732">Signal</keyword>
<dbReference type="InterPro" id="IPR001478">
    <property type="entry name" value="PDZ"/>
</dbReference>
<dbReference type="SMART" id="SM00228">
    <property type="entry name" value="PDZ"/>
    <property type="match status" value="1"/>
</dbReference>
<comment type="caution">
    <text evidence="3">The sequence shown here is derived from an EMBL/GenBank/DDBJ whole genome shotgun (WGS) entry which is preliminary data.</text>
</comment>
<dbReference type="PANTHER" id="PTHR43265:SF1">
    <property type="entry name" value="ESTERASE ESTD"/>
    <property type="match status" value="1"/>
</dbReference>
<feature type="signal peptide" evidence="1">
    <location>
        <begin position="1"/>
        <end position="22"/>
    </location>
</feature>
<dbReference type="PROSITE" id="PS50106">
    <property type="entry name" value="PDZ"/>
    <property type="match status" value="1"/>
</dbReference>
<dbReference type="SUPFAM" id="SSF53474">
    <property type="entry name" value="alpha/beta-Hydrolases"/>
    <property type="match status" value="1"/>
</dbReference>
<organism evidence="3 4">
    <name type="scientific">Fibrisoma limi BUZ 3</name>
    <dbReference type="NCBI Taxonomy" id="1185876"/>
    <lineage>
        <taxon>Bacteria</taxon>
        <taxon>Pseudomonadati</taxon>
        <taxon>Bacteroidota</taxon>
        <taxon>Cytophagia</taxon>
        <taxon>Cytophagales</taxon>
        <taxon>Spirosomataceae</taxon>
        <taxon>Fibrisoma</taxon>
    </lineage>
</organism>
<name>I2GHE4_9BACT</name>
<dbReference type="Gene3D" id="2.30.42.10">
    <property type="match status" value="1"/>
</dbReference>
<dbReference type="InterPro" id="IPR029058">
    <property type="entry name" value="AB_hydrolase_fold"/>
</dbReference>
<protein>
    <submittedName>
        <fullName evidence="3">HtrA2 peptidase</fullName>
        <ecNumber evidence="3">3.4.21.108</ecNumber>
    </submittedName>
</protein>
<dbReference type="InterPro" id="IPR000073">
    <property type="entry name" value="AB_hydrolase_1"/>
</dbReference>
<keyword evidence="4" id="KW-1185">Reference proteome</keyword>
<accession>I2GHE4</accession>
<dbReference type="eggNOG" id="COG0265">
    <property type="taxonomic scope" value="Bacteria"/>
</dbReference>
<feature type="domain" description="PDZ" evidence="2">
    <location>
        <begin position="30"/>
        <end position="111"/>
    </location>
</feature>